<feature type="transmembrane region" description="Helical" evidence="1">
    <location>
        <begin position="97"/>
        <end position="115"/>
    </location>
</feature>
<feature type="transmembrane region" description="Helical" evidence="1">
    <location>
        <begin position="52"/>
        <end position="76"/>
    </location>
</feature>
<dbReference type="AlphaFoldDB" id="A0A239CM76"/>
<dbReference type="EMBL" id="FZOU01000001">
    <property type="protein sequence ID" value="SNS21220.1"/>
    <property type="molecule type" value="Genomic_DNA"/>
</dbReference>
<accession>A0A239CM76</accession>
<feature type="transmembrane region" description="Helical" evidence="1">
    <location>
        <begin position="127"/>
        <end position="146"/>
    </location>
</feature>
<protein>
    <submittedName>
        <fullName evidence="2">Uncharacterized protein</fullName>
    </submittedName>
</protein>
<dbReference type="Proteomes" id="UP000198356">
    <property type="component" value="Unassembled WGS sequence"/>
</dbReference>
<keyword evidence="3" id="KW-1185">Reference proteome</keyword>
<keyword evidence="1" id="KW-0472">Membrane</keyword>
<evidence type="ECO:0000313" key="2">
    <source>
        <dbReference type="EMBL" id="SNS21220.1"/>
    </source>
</evidence>
<feature type="transmembrane region" description="Helical" evidence="1">
    <location>
        <begin position="21"/>
        <end position="46"/>
    </location>
</feature>
<proteinExistence type="predicted"/>
<organism evidence="2 3">
    <name type="scientific">Granulicella rosea</name>
    <dbReference type="NCBI Taxonomy" id="474952"/>
    <lineage>
        <taxon>Bacteria</taxon>
        <taxon>Pseudomonadati</taxon>
        <taxon>Acidobacteriota</taxon>
        <taxon>Terriglobia</taxon>
        <taxon>Terriglobales</taxon>
        <taxon>Acidobacteriaceae</taxon>
        <taxon>Granulicella</taxon>
    </lineage>
</organism>
<dbReference type="RefSeq" id="WP_089406356.1">
    <property type="nucleotide sequence ID" value="NZ_FZOU01000001.1"/>
</dbReference>
<sequence>MSTALRSDEKRLNEMNRLSDMGHFPAMVNAGATFNVLATIAATWWVEARWPALAGAWVAAVLAVNLLPVVLLRLTIGPRTVYPRLAEMDFFRDQHKFSDWVYVAASADMAFWVLLTWTAAALDRRHIVLEALLAISALATFSPVILRVMRGRR</sequence>
<evidence type="ECO:0000256" key="1">
    <source>
        <dbReference type="SAM" id="Phobius"/>
    </source>
</evidence>
<gene>
    <name evidence="2" type="ORF">SAMN05421770_1013</name>
</gene>
<dbReference type="OrthoDB" id="120276at2"/>
<reference evidence="2 3" key="1">
    <citation type="submission" date="2017-06" db="EMBL/GenBank/DDBJ databases">
        <authorList>
            <person name="Kim H.J."/>
            <person name="Triplett B.A."/>
        </authorList>
    </citation>
    <scope>NUCLEOTIDE SEQUENCE [LARGE SCALE GENOMIC DNA]</scope>
    <source>
        <strain evidence="2 3">DSM 18704</strain>
    </source>
</reference>
<keyword evidence="1" id="KW-1133">Transmembrane helix</keyword>
<name>A0A239CM76_9BACT</name>
<evidence type="ECO:0000313" key="3">
    <source>
        <dbReference type="Proteomes" id="UP000198356"/>
    </source>
</evidence>
<keyword evidence="1" id="KW-0812">Transmembrane</keyword>